<comment type="caution">
    <text evidence="3">The sequence shown here is derived from an EMBL/GenBank/DDBJ whole genome shotgun (WGS) entry which is preliminary data.</text>
</comment>
<organism evidence="3 4">
    <name type="scientific">Pseudomonas flavocrustae</name>
    <dbReference type="NCBI Taxonomy" id="2991719"/>
    <lineage>
        <taxon>Bacteria</taxon>
        <taxon>Pseudomonadati</taxon>
        <taxon>Pseudomonadota</taxon>
        <taxon>Gammaproteobacteria</taxon>
        <taxon>Pseudomonadales</taxon>
        <taxon>Pseudomonadaceae</taxon>
        <taxon>Pseudomonas</taxon>
    </lineage>
</organism>
<sequence length="574" mass="62277">MTTLKIATIQFEPTQFDHHGNLQRLESLVREAAFAGARLIVTPEMATTGYCWASREEVSPYVEPVPGPTVERFAEMAREHQCYVVIGMPEVDPLDELYYNSAVLIGPDGLIGVHRKSHPYISEPRWAAAGDGHSVFDTPIGRIALLICMDIHFIETARLAGVAGAEVICHLSNWLAERTPAPYWINRAYENGCYLIESNRWGLERGVQFSGGSCVIDPEGNVQAMLDSGDGILLADLDLQLARQTQAERLALRRPEQYKILAMHSYAWNPLAFFGLYGLQSLPPGKASLIAICRLKVGNDVNGNLVALEVLARQAREEGAELLVCPELALTGPGVARALSLASAPVKALMRLAAQLRLHLVVGFAEQAQEGCYNSALLLGPEGLVGVYRKQHLSSTDRTWARAGDSWACFDLPFGRLGLLIGEDCLVPEAARVLALQGCDLIGCPALLASPSAGSHLGTDVRHPGAIPTGADLYHWHLARVRAGENNLYLAFANDGNGLPSGVFGPDTFAFPRQERLLTDEEGVVVAPVSTANLASDYPTSTVRAKDLVRMRLPQHYRPLLASNRVAPGGESTR</sequence>
<dbReference type="InterPro" id="IPR003010">
    <property type="entry name" value="C-N_Hydrolase"/>
</dbReference>
<dbReference type="PROSITE" id="PS50263">
    <property type="entry name" value="CN_HYDROLASE"/>
    <property type="match status" value="2"/>
</dbReference>
<dbReference type="InterPro" id="IPR050345">
    <property type="entry name" value="Aliph_Amidase/BUP"/>
</dbReference>
<evidence type="ECO:0000313" key="3">
    <source>
        <dbReference type="EMBL" id="MDH4762032.1"/>
    </source>
</evidence>
<dbReference type="EMBL" id="JAPDIQ010000001">
    <property type="protein sequence ID" value="MDH4762032.1"/>
    <property type="molecule type" value="Genomic_DNA"/>
</dbReference>
<name>A0ABT6IBX2_9PSED</name>
<gene>
    <name evidence="3" type="ORF">OMP44_03785</name>
</gene>
<protein>
    <submittedName>
        <fullName evidence="3">Amidohydrolase</fullName>
    </submittedName>
</protein>
<dbReference type="Gene3D" id="3.60.110.10">
    <property type="entry name" value="Carbon-nitrogen hydrolase"/>
    <property type="match status" value="2"/>
</dbReference>
<dbReference type="Proteomes" id="UP001157461">
    <property type="component" value="Unassembled WGS sequence"/>
</dbReference>
<feature type="domain" description="CN hydrolase" evidence="2">
    <location>
        <begin position="287"/>
        <end position="531"/>
    </location>
</feature>
<dbReference type="PANTHER" id="PTHR43674:SF16">
    <property type="entry name" value="CARBON-NITROGEN FAMILY, PUTATIVE (AFU_ORTHOLOGUE AFUA_5G02350)-RELATED"/>
    <property type="match status" value="1"/>
</dbReference>
<dbReference type="RefSeq" id="WP_280306532.1">
    <property type="nucleotide sequence ID" value="NZ_JAPDIQ010000001.1"/>
</dbReference>
<keyword evidence="1" id="KW-0378">Hydrolase</keyword>
<evidence type="ECO:0000256" key="1">
    <source>
        <dbReference type="ARBA" id="ARBA00022801"/>
    </source>
</evidence>
<evidence type="ECO:0000259" key="2">
    <source>
        <dbReference type="PROSITE" id="PS50263"/>
    </source>
</evidence>
<reference evidence="3 4" key="1">
    <citation type="submission" date="2022-10" db="EMBL/GenBank/DDBJ databases">
        <title>A novel Pseudomonas species, isolated from Passiflora incarnata leaves.</title>
        <authorList>
            <person name="Cueva-Yesquen L.G."/>
            <person name="Fantinatti-Garboggini F."/>
        </authorList>
    </citation>
    <scope>NUCLEOTIDE SEQUENCE [LARGE SCALE GENOMIC DNA]</scope>
    <source>
        <strain evidence="3 4">CBMAI 2609</strain>
    </source>
</reference>
<accession>A0ABT6IBX2</accession>
<proteinExistence type="predicted"/>
<dbReference type="Pfam" id="PF00795">
    <property type="entry name" value="CN_hydrolase"/>
    <property type="match status" value="2"/>
</dbReference>
<dbReference type="PANTHER" id="PTHR43674">
    <property type="entry name" value="NITRILASE C965.09-RELATED"/>
    <property type="match status" value="1"/>
</dbReference>
<keyword evidence="4" id="KW-1185">Reference proteome</keyword>
<feature type="domain" description="CN hydrolase" evidence="2">
    <location>
        <begin position="4"/>
        <end position="239"/>
    </location>
</feature>
<evidence type="ECO:0000313" key="4">
    <source>
        <dbReference type="Proteomes" id="UP001157461"/>
    </source>
</evidence>
<dbReference type="InterPro" id="IPR036526">
    <property type="entry name" value="C-N_Hydrolase_sf"/>
</dbReference>
<dbReference type="SUPFAM" id="SSF56317">
    <property type="entry name" value="Carbon-nitrogen hydrolase"/>
    <property type="match status" value="2"/>
</dbReference>